<keyword evidence="3" id="KW-1185">Reference proteome</keyword>
<evidence type="ECO:0000313" key="3">
    <source>
        <dbReference type="Proteomes" id="UP000193307"/>
    </source>
</evidence>
<dbReference type="EMBL" id="FWFW01000003">
    <property type="protein sequence ID" value="SLN31188.1"/>
    <property type="molecule type" value="Genomic_DNA"/>
</dbReference>
<dbReference type="STRING" id="658057.SAMN04488032_108130"/>
<accession>A0A1Y5S314</accession>
<name>A0A1Y5S314_9RHOB</name>
<dbReference type="SUPFAM" id="SSF159270">
    <property type="entry name" value="YmcC-like"/>
    <property type="match status" value="1"/>
</dbReference>
<feature type="signal peptide" evidence="1">
    <location>
        <begin position="1"/>
        <end position="31"/>
    </location>
</feature>
<dbReference type="InterPro" id="IPR023373">
    <property type="entry name" value="YmcC_sf"/>
</dbReference>
<gene>
    <name evidence="2" type="ORF">PAM7971_01178</name>
</gene>
<organism evidence="2 3">
    <name type="scientific">Pacificibacter marinus</name>
    <dbReference type="NCBI Taxonomy" id="658057"/>
    <lineage>
        <taxon>Bacteria</taxon>
        <taxon>Pseudomonadati</taxon>
        <taxon>Pseudomonadota</taxon>
        <taxon>Alphaproteobacteria</taxon>
        <taxon>Rhodobacterales</taxon>
        <taxon>Roseobacteraceae</taxon>
        <taxon>Pacificibacter</taxon>
    </lineage>
</organism>
<dbReference type="OrthoDB" id="6237231at2"/>
<protein>
    <recommendedName>
        <fullName evidence="4">Group 4 capsule polysaccharide lipoprotein gfcB, YjbF</fullName>
    </recommendedName>
</protein>
<dbReference type="Proteomes" id="UP000193307">
    <property type="component" value="Unassembled WGS sequence"/>
</dbReference>
<feature type="chain" id="PRO_5011004407" description="Group 4 capsule polysaccharide lipoprotein gfcB, YjbF" evidence="1">
    <location>
        <begin position="32"/>
        <end position="241"/>
    </location>
</feature>
<dbReference type="Gene3D" id="2.40.360.10">
    <property type="entry name" value="YmcC-like"/>
    <property type="match status" value="1"/>
</dbReference>
<sequence length="241" mass="25448">MGAFLAMSISFKGVATLGAVCALAMSLAACGNDKQASRGTDTVKELAQLAKSRLTGKKGATAAAPDPLAVIESTMAAIPDVPLQFILLEKNGGFAVSAIYGQNGQNVTWISSDSKSTTLSSGVLTATRGFGGDLMSVEDGGAARLIASRQAGSVEKNYRFLNGEDQTERLVVRCEIALGGVDQVSSGEISVSAQVVTERCQLNETFDFSNTYWIDSSSRMVQSIQWAGISIGNIVFRRLRY</sequence>
<dbReference type="AlphaFoldDB" id="A0A1Y5S314"/>
<evidence type="ECO:0008006" key="4">
    <source>
        <dbReference type="Google" id="ProtNLM"/>
    </source>
</evidence>
<proteinExistence type="predicted"/>
<dbReference type="Pfam" id="PF11102">
    <property type="entry name" value="YjbF"/>
    <property type="match status" value="1"/>
</dbReference>
<reference evidence="2 3" key="1">
    <citation type="submission" date="2017-03" db="EMBL/GenBank/DDBJ databases">
        <authorList>
            <person name="Afonso C.L."/>
            <person name="Miller P.J."/>
            <person name="Scott M.A."/>
            <person name="Spackman E."/>
            <person name="Goraichik I."/>
            <person name="Dimitrov K.M."/>
            <person name="Suarez D.L."/>
            <person name="Swayne D.E."/>
        </authorList>
    </citation>
    <scope>NUCLEOTIDE SEQUENCE [LARGE SCALE GENOMIC DNA]</scope>
    <source>
        <strain evidence="2 3">CECT 7971</strain>
    </source>
</reference>
<evidence type="ECO:0000313" key="2">
    <source>
        <dbReference type="EMBL" id="SLN31188.1"/>
    </source>
</evidence>
<evidence type="ECO:0000256" key="1">
    <source>
        <dbReference type="SAM" id="SignalP"/>
    </source>
</evidence>
<dbReference type="InterPro" id="IPR021308">
    <property type="entry name" value="GfcB"/>
</dbReference>
<keyword evidence="1" id="KW-0732">Signal</keyword>